<keyword evidence="8" id="KW-0675">Receptor</keyword>
<evidence type="ECO:0000259" key="7">
    <source>
        <dbReference type="SMART" id="SM00159"/>
    </source>
</evidence>
<dbReference type="OrthoDB" id="8871962at2759"/>
<dbReference type="Pfam" id="PF00354">
    <property type="entry name" value="Pentaxin"/>
    <property type="match status" value="1"/>
</dbReference>
<proteinExistence type="predicted"/>
<keyword evidence="4" id="KW-1015">Disulfide bond</keyword>
<dbReference type="PANTHER" id="PTHR19277">
    <property type="entry name" value="PENTRAXIN"/>
    <property type="match status" value="1"/>
</dbReference>
<dbReference type="PANTHER" id="PTHR19277:SF125">
    <property type="entry name" value="B6"/>
    <property type="match status" value="1"/>
</dbReference>
<name>A0A067R9A8_ZOONE</name>
<dbReference type="Proteomes" id="UP000027135">
    <property type="component" value="Unassembled WGS sequence"/>
</dbReference>
<evidence type="ECO:0000256" key="3">
    <source>
        <dbReference type="ARBA" id="ARBA00022837"/>
    </source>
</evidence>
<dbReference type="SUPFAM" id="SSF49899">
    <property type="entry name" value="Concanavalin A-like lectins/glucanases"/>
    <property type="match status" value="1"/>
</dbReference>
<feature type="signal peptide" evidence="6">
    <location>
        <begin position="1"/>
        <end position="19"/>
    </location>
</feature>
<organism evidence="8 9">
    <name type="scientific">Zootermopsis nevadensis</name>
    <name type="common">Dampwood termite</name>
    <dbReference type="NCBI Taxonomy" id="136037"/>
    <lineage>
        <taxon>Eukaryota</taxon>
        <taxon>Metazoa</taxon>
        <taxon>Ecdysozoa</taxon>
        <taxon>Arthropoda</taxon>
        <taxon>Hexapoda</taxon>
        <taxon>Insecta</taxon>
        <taxon>Pterygota</taxon>
        <taxon>Neoptera</taxon>
        <taxon>Polyneoptera</taxon>
        <taxon>Dictyoptera</taxon>
        <taxon>Blattodea</taxon>
        <taxon>Blattoidea</taxon>
        <taxon>Termitoidae</taxon>
        <taxon>Termopsidae</taxon>
        <taxon>Zootermopsis</taxon>
    </lineage>
</organism>
<dbReference type="AlphaFoldDB" id="A0A067R9A8"/>
<comment type="cofactor">
    <cofactor evidence="1">
        <name>Ca(2+)</name>
        <dbReference type="ChEBI" id="CHEBI:29108"/>
    </cofactor>
</comment>
<evidence type="ECO:0000256" key="4">
    <source>
        <dbReference type="ARBA" id="ARBA00023157"/>
    </source>
</evidence>
<dbReference type="InterPro" id="IPR013320">
    <property type="entry name" value="ConA-like_dom_sf"/>
</dbReference>
<evidence type="ECO:0000313" key="8">
    <source>
        <dbReference type="EMBL" id="KDR15078.1"/>
    </source>
</evidence>
<dbReference type="PRINTS" id="PR00895">
    <property type="entry name" value="PENTAXIN"/>
</dbReference>
<feature type="chain" id="PRO_5001644871" evidence="6">
    <location>
        <begin position="20"/>
        <end position="342"/>
    </location>
</feature>
<dbReference type="Gene3D" id="2.60.120.200">
    <property type="match status" value="1"/>
</dbReference>
<dbReference type="InterPro" id="IPR001759">
    <property type="entry name" value="PTX_dom"/>
</dbReference>
<evidence type="ECO:0000256" key="5">
    <source>
        <dbReference type="ARBA" id="ARBA00023180"/>
    </source>
</evidence>
<protein>
    <submittedName>
        <fullName evidence="8">Neuronal pentraxin receptor</fullName>
    </submittedName>
</protein>
<keyword evidence="2" id="KW-0479">Metal-binding</keyword>
<dbReference type="STRING" id="136037.A0A067R9A8"/>
<dbReference type="eggNOG" id="ENOG502S08Q">
    <property type="taxonomic scope" value="Eukaryota"/>
</dbReference>
<keyword evidence="3" id="KW-0106">Calcium</keyword>
<keyword evidence="6" id="KW-0732">Signal</keyword>
<feature type="domain" description="Pentraxin (PTX)" evidence="7">
    <location>
        <begin position="21"/>
        <end position="216"/>
    </location>
</feature>
<dbReference type="GO" id="GO:0046872">
    <property type="term" value="F:metal ion binding"/>
    <property type="evidence" value="ECO:0007669"/>
    <property type="project" value="UniProtKB-KW"/>
</dbReference>
<accession>A0A067R9A8</accession>
<evidence type="ECO:0000256" key="2">
    <source>
        <dbReference type="ARBA" id="ARBA00022723"/>
    </source>
</evidence>
<dbReference type="OMA" id="HEFTFCL"/>
<dbReference type="EMBL" id="KK852849">
    <property type="protein sequence ID" value="KDR15078.1"/>
    <property type="molecule type" value="Genomic_DNA"/>
</dbReference>
<evidence type="ECO:0000256" key="1">
    <source>
        <dbReference type="ARBA" id="ARBA00001913"/>
    </source>
</evidence>
<keyword evidence="9" id="KW-1185">Reference proteome</keyword>
<reference evidence="8 9" key="1">
    <citation type="journal article" date="2014" name="Nat. Commun.">
        <title>Molecular traces of alternative social organization in a termite genome.</title>
        <authorList>
            <person name="Terrapon N."/>
            <person name="Li C."/>
            <person name="Robertson H.M."/>
            <person name="Ji L."/>
            <person name="Meng X."/>
            <person name="Booth W."/>
            <person name="Chen Z."/>
            <person name="Childers C.P."/>
            <person name="Glastad K.M."/>
            <person name="Gokhale K."/>
            <person name="Gowin J."/>
            <person name="Gronenberg W."/>
            <person name="Hermansen R.A."/>
            <person name="Hu H."/>
            <person name="Hunt B.G."/>
            <person name="Huylmans A.K."/>
            <person name="Khalil S.M."/>
            <person name="Mitchell R.D."/>
            <person name="Munoz-Torres M.C."/>
            <person name="Mustard J.A."/>
            <person name="Pan H."/>
            <person name="Reese J.T."/>
            <person name="Scharf M.E."/>
            <person name="Sun F."/>
            <person name="Vogel H."/>
            <person name="Xiao J."/>
            <person name="Yang W."/>
            <person name="Yang Z."/>
            <person name="Yang Z."/>
            <person name="Zhou J."/>
            <person name="Zhu J."/>
            <person name="Brent C.S."/>
            <person name="Elsik C.G."/>
            <person name="Goodisman M.A."/>
            <person name="Liberles D.A."/>
            <person name="Roe R.M."/>
            <person name="Vargo E.L."/>
            <person name="Vilcinskas A."/>
            <person name="Wang J."/>
            <person name="Bornberg-Bauer E."/>
            <person name="Korb J."/>
            <person name="Zhang G."/>
            <person name="Liebig J."/>
        </authorList>
    </citation>
    <scope>NUCLEOTIDE SEQUENCE [LARGE SCALE GENOMIC DNA]</scope>
    <source>
        <tissue evidence="8">Whole organism</tissue>
    </source>
</reference>
<dbReference type="InterPro" id="IPR051360">
    <property type="entry name" value="Neuronal_Pentraxin_Related"/>
</dbReference>
<keyword evidence="5" id="KW-0325">Glycoprotein</keyword>
<dbReference type="InParanoid" id="A0A067R9A8"/>
<evidence type="ECO:0000256" key="6">
    <source>
        <dbReference type="SAM" id="SignalP"/>
    </source>
</evidence>
<sequence length="342" mass="38462">MARLNILSAVLLTAVTTMGDQQPYNLYKVSLTQIGYIQFLRYQATIPALHDFTLCIWLKSRNFNNSHPFFSYSKNEKERLVRSWLEPPSIGGKAHVKLHILEQEVMNVPVDINLGQWYHFCQSWSNSAGKWALHVDGKLSAAGDDWKTSDLVIPGGGDAVVGQEYTDFDKGLDDGIEGEVFGFNLLTSKPSVTRDSQILSWSKTRNNALIVPQPHYQVNSAKTPSWATFRYPQLLQTTLRGLPREKNLIRWPKDTVFSWKALRGNPGSSNIKWPQDRTSETRDADVDLDPGLELVKKSYSHCAARRGSPVDESRLLIAWARTPVRVFGGAIITTARPVCGDF</sequence>
<gene>
    <name evidence="8" type="ORF">L798_10898</name>
</gene>
<dbReference type="SMART" id="SM00159">
    <property type="entry name" value="PTX"/>
    <property type="match status" value="1"/>
</dbReference>
<evidence type="ECO:0000313" key="9">
    <source>
        <dbReference type="Proteomes" id="UP000027135"/>
    </source>
</evidence>